<accession>A0A6J2YS33</accession>
<feature type="transmembrane region" description="Helical" evidence="3">
    <location>
        <begin position="16"/>
        <end position="40"/>
    </location>
</feature>
<dbReference type="PANTHER" id="PTHR12475:SF11">
    <property type="entry name" value="PROTEIN THEM6"/>
    <property type="match status" value="1"/>
</dbReference>
<dbReference type="InterPro" id="IPR051490">
    <property type="entry name" value="THEM6_lcsJ_thioesterase"/>
</dbReference>
<dbReference type="InterPro" id="IPR029069">
    <property type="entry name" value="HotDog_dom_sf"/>
</dbReference>
<dbReference type="CDD" id="cd00586">
    <property type="entry name" value="4HBT"/>
    <property type="match status" value="1"/>
</dbReference>
<name>A0A6J2YS33_SITOR</name>
<dbReference type="Gene3D" id="3.10.129.10">
    <property type="entry name" value="Hotdog Thioesterase"/>
    <property type="match status" value="1"/>
</dbReference>
<dbReference type="RefSeq" id="XP_030766893.1">
    <property type="nucleotide sequence ID" value="XM_030911033.1"/>
</dbReference>
<dbReference type="Pfam" id="PF13279">
    <property type="entry name" value="4HBT_2"/>
    <property type="match status" value="1"/>
</dbReference>
<evidence type="ECO:0000256" key="2">
    <source>
        <dbReference type="ARBA" id="ARBA00041112"/>
    </source>
</evidence>
<evidence type="ECO:0000313" key="4">
    <source>
        <dbReference type="Proteomes" id="UP000504635"/>
    </source>
</evidence>
<dbReference type="GeneID" id="115890727"/>
<dbReference type="PANTHER" id="PTHR12475">
    <property type="match status" value="1"/>
</dbReference>
<dbReference type="AlphaFoldDB" id="A0A6J2YS33"/>
<evidence type="ECO:0000313" key="6">
    <source>
        <dbReference type="RefSeq" id="XP_030766893.1"/>
    </source>
</evidence>
<gene>
    <name evidence="5 6 7" type="primary">LOC115890727</name>
</gene>
<dbReference type="Proteomes" id="UP000504635">
    <property type="component" value="Unplaced"/>
</dbReference>
<evidence type="ECO:0000256" key="3">
    <source>
        <dbReference type="SAM" id="Phobius"/>
    </source>
</evidence>
<keyword evidence="3" id="KW-1133">Transmembrane helix</keyword>
<dbReference type="RefSeq" id="XP_030766892.1">
    <property type="nucleotide sequence ID" value="XM_030911032.1"/>
</dbReference>
<comment type="similarity">
    <text evidence="1">Belongs to the THEM6 family.</text>
</comment>
<dbReference type="KEGG" id="soy:115890727"/>
<keyword evidence="4" id="KW-1185">Reference proteome</keyword>
<sequence length="221" mass="26057">MIDICSLVLSLAGLVVGFYFLIELHYFLRILLCVVGAKFFKKRKFILDKTLITGICLSTDIDYYLNHMNNARYLRELDFAKIDFYERTGLYRNIVAKGGSLFAGATTIRYRRFIRVFSRYQISTKIIYWDNQNIYIEHKFISSDKFINAIALCRLRLVKCDADIIMKELIQDVPKNVEVETTRRDKPELPSDLEKWIESNQISSDRLRQKDIIDEKEIEKV</sequence>
<dbReference type="RefSeq" id="XP_030766894.1">
    <property type="nucleotide sequence ID" value="XM_030911034.1"/>
</dbReference>
<organism evidence="4 6">
    <name type="scientific">Sitophilus oryzae</name>
    <name type="common">Rice weevil</name>
    <name type="synonym">Curculio oryzae</name>
    <dbReference type="NCBI Taxonomy" id="7048"/>
    <lineage>
        <taxon>Eukaryota</taxon>
        <taxon>Metazoa</taxon>
        <taxon>Ecdysozoa</taxon>
        <taxon>Arthropoda</taxon>
        <taxon>Hexapoda</taxon>
        <taxon>Insecta</taxon>
        <taxon>Pterygota</taxon>
        <taxon>Neoptera</taxon>
        <taxon>Endopterygota</taxon>
        <taxon>Coleoptera</taxon>
        <taxon>Polyphaga</taxon>
        <taxon>Cucujiformia</taxon>
        <taxon>Curculionidae</taxon>
        <taxon>Dryophthorinae</taxon>
        <taxon>Sitophilus</taxon>
    </lineage>
</organism>
<evidence type="ECO:0000256" key="1">
    <source>
        <dbReference type="ARBA" id="ARBA00038228"/>
    </source>
</evidence>
<dbReference type="SUPFAM" id="SSF54637">
    <property type="entry name" value="Thioesterase/thiol ester dehydrase-isomerase"/>
    <property type="match status" value="1"/>
</dbReference>
<protein>
    <recommendedName>
        <fullName evidence="2">Protein THEM6</fullName>
    </recommendedName>
</protein>
<evidence type="ECO:0000313" key="5">
    <source>
        <dbReference type="RefSeq" id="XP_030766892.1"/>
    </source>
</evidence>
<dbReference type="OrthoDB" id="265761at2759"/>
<keyword evidence="3" id="KW-0812">Transmembrane</keyword>
<proteinExistence type="inferred from homology"/>
<reference evidence="5 6" key="1">
    <citation type="submission" date="2025-04" db="UniProtKB">
        <authorList>
            <consortium name="RefSeq"/>
        </authorList>
    </citation>
    <scope>IDENTIFICATION</scope>
    <source>
        <tissue evidence="5 6">Gonads</tissue>
    </source>
</reference>
<keyword evidence="3" id="KW-0472">Membrane</keyword>
<evidence type="ECO:0000313" key="7">
    <source>
        <dbReference type="RefSeq" id="XP_030766894.1"/>
    </source>
</evidence>